<dbReference type="InterPro" id="IPR019734">
    <property type="entry name" value="TPR_rpt"/>
</dbReference>
<keyword evidence="4" id="KW-1185">Reference proteome</keyword>
<dbReference type="GO" id="GO:0003677">
    <property type="term" value="F:DNA binding"/>
    <property type="evidence" value="ECO:0007669"/>
    <property type="project" value="InterPro"/>
</dbReference>
<feature type="transmembrane region" description="Helical" evidence="2">
    <location>
        <begin position="354"/>
        <end position="375"/>
    </location>
</feature>
<keyword evidence="2" id="KW-1133">Transmembrane helix</keyword>
<keyword evidence="2" id="KW-0812">Transmembrane</keyword>
<evidence type="ECO:0000256" key="1">
    <source>
        <dbReference type="PROSITE-ProRule" id="PRU00339"/>
    </source>
</evidence>
<dbReference type="InterPro" id="IPR016032">
    <property type="entry name" value="Sig_transdc_resp-reg_C-effctor"/>
</dbReference>
<evidence type="ECO:0000313" key="3">
    <source>
        <dbReference type="EMBL" id="SMO95586.1"/>
    </source>
</evidence>
<feature type="repeat" description="TPR" evidence="1">
    <location>
        <begin position="165"/>
        <end position="198"/>
    </location>
</feature>
<accession>A0A521FHJ1</accession>
<dbReference type="InterPro" id="IPR011990">
    <property type="entry name" value="TPR-like_helical_dom_sf"/>
</dbReference>
<reference evidence="3 4" key="1">
    <citation type="submission" date="2017-05" db="EMBL/GenBank/DDBJ databases">
        <authorList>
            <person name="Varghese N."/>
            <person name="Submissions S."/>
        </authorList>
    </citation>
    <scope>NUCLEOTIDE SEQUENCE [LARGE SCALE GENOMIC DNA]</scope>
    <source>
        <strain evidence="3 4">DSM 19036</strain>
    </source>
</reference>
<dbReference type="EMBL" id="FXTN01000012">
    <property type="protein sequence ID" value="SMO95586.1"/>
    <property type="molecule type" value="Genomic_DNA"/>
</dbReference>
<protein>
    <submittedName>
        <fullName evidence="3">Tfp pilus assembly protein PilF</fullName>
    </submittedName>
</protein>
<dbReference type="RefSeq" id="WP_246101682.1">
    <property type="nucleotide sequence ID" value="NZ_CBCSJO010000011.1"/>
</dbReference>
<organism evidence="3 4">
    <name type="scientific">Pedobacter westerhofensis</name>
    <dbReference type="NCBI Taxonomy" id="425512"/>
    <lineage>
        <taxon>Bacteria</taxon>
        <taxon>Pseudomonadati</taxon>
        <taxon>Bacteroidota</taxon>
        <taxon>Sphingobacteriia</taxon>
        <taxon>Sphingobacteriales</taxon>
        <taxon>Sphingobacteriaceae</taxon>
        <taxon>Pedobacter</taxon>
    </lineage>
</organism>
<name>A0A521FHJ1_9SPHI</name>
<dbReference type="PANTHER" id="PTHR10098:SF108">
    <property type="entry name" value="TETRATRICOPEPTIDE REPEAT PROTEIN 28"/>
    <property type="match status" value="1"/>
</dbReference>
<keyword evidence="1" id="KW-0802">TPR repeat</keyword>
<dbReference type="Pfam" id="PF13181">
    <property type="entry name" value="TPR_8"/>
    <property type="match status" value="2"/>
</dbReference>
<evidence type="ECO:0000313" key="4">
    <source>
        <dbReference type="Proteomes" id="UP000320300"/>
    </source>
</evidence>
<dbReference type="PANTHER" id="PTHR10098">
    <property type="entry name" value="RAPSYN-RELATED"/>
    <property type="match status" value="1"/>
</dbReference>
<sequence length="545" mass="63034">MQQAELINFLPSFTMTSVYQNIYGKFILAVLLLISPLSGFCASGDPAAVLRHTLELSKSYPDSAFLILKRLHHDALLGNDKRTIGICLKQMGEICYTQGHYSQALEYHQQANRIFSQLNDKSLLADNYNDLGIIYYQNMDRQASRKQYDQAMRLYQVLNNKVGLGETYGNIGHLYEKQQRYDSAFYYQRKALAAYSNADHKGGMGKIYENLGSIFEDLERYDSARVYFDKSLVLYKAVNNQVSSIEVINNIGDILRKTGDYRAGLVYSRKALQMSVNTKNEYQQASAYRDIAKSMNLLGKNDSAYHYMELSRKYLLNIYSDQNNRQMSFLQIIYDTDKKNDEIARLENGHKVNMIISIAVVVVIGLLVVMGLLTISRQRLKLRENVAIVEKNEQLNRAQQEQLELKSRELTTHTLQVIQHNQFLESMRSKLDDMISDDKRDQKKQLQQLVKQINQNINHDQQWKEFTMVFEQLHQSFFDNLKSYCEDLTVNDIRLIALLKMNMSSKDMAAIFGISQDSLRVARYRLRKKLNIAEGDNLTSFIQTI</sequence>
<dbReference type="AlphaFoldDB" id="A0A521FHJ1"/>
<dbReference type="GO" id="GO:0006355">
    <property type="term" value="P:regulation of DNA-templated transcription"/>
    <property type="evidence" value="ECO:0007669"/>
    <property type="project" value="InterPro"/>
</dbReference>
<dbReference type="PROSITE" id="PS50005">
    <property type="entry name" value="TPR"/>
    <property type="match status" value="1"/>
</dbReference>
<gene>
    <name evidence="3" type="ORF">SAMN06265348_112165</name>
</gene>
<dbReference type="SUPFAM" id="SSF48452">
    <property type="entry name" value="TPR-like"/>
    <property type="match status" value="2"/>
</dbReference>
<dbReference type="Pfam" id="PF13424">
    <property type="entry name" value="TPR_12"/>
    <property type="match status" value="1"/>
</dbReference>
<dbReference type="SUPFAM" id="SSF46894">
    <property type="entry name" value="C-terminal effector domain of the bipartite response regulators"/>
    <property type="match status" value="1"/>
</dbReference>
<proteinExistence type="predicted"/>
<evidence type="ECO:0000256" key="2">
    <source>
        <dbReference type="SAM" id="Phobius"/>
    </source>
</evidence>
<dbReference type="SMART" id="SM00028">
    <property type="entry name" value="TPR"/>
    <property type="match status" value="5"/>
</dbReference>
<dbReference type="Proteomes" id="UP000320300">
    <property type="component" value="Unassembled WGS sequence"/>
</dbReference>
<dbReference type="Gene3D" id="1.25.40.10">
    <property type="entry name" value="Tetratricopeptide repeat domain"/>
    <property type="match status" value="1"/>
</dbReference>
<keyword evidence="2" id="KW-0472">Membrane</keyword>